<evidence type="ECO:0000313" key="2">
    <source>
        <dbReference type="Proteomes" id="UP000007882"/>
    </source>
</evidence>
<dbReference type="STRING" id="512565.AMIS_67140"/>
<protein>
    <submittedName>
        <fullName evidence="1">Uncharacterized protein</fullName>
    </submittedName>
</protein>
<reference evidence="1 2" key="1">
    <citation type="submission" date="2012-02" db="EMBL/GenBank/DDBJ databases">
        <title>Complete genome sequence of Actinoplanes missouriensis 431 (= NBRC 102363).</title>
        <authorList>
            <person name="Ohnishi Y."/>
            <person name="Ishikawa J."/>
            <person name="Sekine M."/>
            <person name="Hosoyama A."/>
            <person name="Harada T."/>
            <person name="Narita H."/>
            <person name="Hata T."/>
            <person name="Konno Y."/>
            <person name="Tutikane K."/>
            <person name="Fujita N."/>
            <person name="Horinouchi S."/>
            <person name="Hayakawa M."/>
        </authorList>
    </citation>
    <scope>NUCLEOTIDE SEQUENCE [LARGE SCALE GENOMIC DNA]</scope>
    <source>
        <strain evidence="2">ATCC 14538 / DSM 43046 / CBS 188.64 / JCM 3121 / NBRC 102363 / NCIMB 12654 / NRRL B-3342 / UNCC 431</strain>
    </source>
</reference>
<dbReference type="PATRIC" id="fig|512565.3.peg.6715"/>
<sequence>MTEHPRTDATVKNNAAVATFRAEVDRMAALDHEAFHNLDPRTLPLLEAVIPVISREMPCS</sequence>
<dbReference type="HOGENOM" id="CLU_2930726_0_0_11"/>
<evidence type="ECO:0000313" key="1">
    <source>
        <dbReference type="EMBL" id="BAL91934.1"/>
    </source>
</evidence>
<proteinExistence type="predicted"/>
<accession>I0HFZ7</accession>
<dbReference type="KEGG" id="ams:AMIS_67140"/>
<organism evidence="1 2">
    <name type="scientific">Actinoplanes missouriensis (strain ATCC 14538 / DSM 43046 / CBS 188.64 / JCM 3121 / NBRC 102363 / NCIMB 12654 / NRRL B-3342 / UNCC 431)</name>
    <dbReference type="NCBI Taxonomy" id="512565"/>
    <lineage>
        <taxon>Bacteria</taxon>
        <taxon>Bacillati</taxon>
        <taxon>Actinomycetota</taxon>
        <taxon>Actinomycetes</taxon>
        <taxon>Micromonosporales</taxon>
        <taxon>Micromonosporaceae</taxon>
        <taxon>Actinoplanes</taxon>
    </lineage>
</organism>
<dbReference type="AlphaFoldDB" id="I0HFZ7"/>
<dbReference type="Proteomes" id="UP000007882">
    <property type="component" value="Chromosome"/>
</dbReference>
<keyword evidence="2" id="KW-1185">Reference proteome</keyword>
<name>I0HFZ7_ACTM4</name>
<gene>
    <name evidence="1" type="ordered locus">AMIS_67140</name>
</gene>
<dbReference type="EMBL" id="AP012319">
    <property type="protein sequence ID" value="BAL91934.1"/>
    <property type="molecule type" value="Genomic_DNA"/>
</dbReference>